<dbReference type="PANTHER" id="PTHR11439">
    <property type="entry name" value="GAG-POL-RELATED RETROTRANSPOSON"/>
    <property type="match status" value="1"/>
</dbReference>
<keyword evidence="2" id="KW-0689">Ribosomal protein</keyword>
<dbReference type="GO" id="GO:1990904">
    <property type="term" value="C:ribonucleoprotein complex"/>
    <property type="evidence" value="ECO:0007669"/>
    <property type="project" value="UniProtKB-KW"/>
</dbReference>
<gene>
    <name evidence="7" type="ORF">ZIOFF_008305</name>
</gene>
<evidence type="ECO:0000256" key="3">
    <source>
        <dbReference type="ARBA" id="ARBA00023274"/>
    </source>
</evidence>
<evidence type="ECO:0000256" key="4">
    <source>
        <dbReference type="SAM" id="MobiDB-lite"/>
    </source>
</evidence>
<dbReference type="Gene3D" id="1.10.10.250">
    <property type="entry name" value="Ribosomal protein L11, C-terminal domain"/>
    <property type="match status" value="1"/>
</dbReference>
<feature type="domain" description="Large ribosomal subunit protein uL11 N-terminal" evidence="5">
    <location>
        <begin position="377"/>
        <end position="428"/>
    </location>
</feature>
<dbReference type="GO" id="GO:0003735">
    <property type="term" value="F:structural constituent of ribosome"/>
    <property type="evidence" value="ECO:0007669"/>
    <property type="project" value="InterPro"/>
</dbReference>
<feature type="compositionally biased region" description="Low complexity" evidence="4">
    <location>
        <begin position="172"/>
        <end position="190"/>
    </location>
</feature>
<dbReference type="CDD" id="cd09272">
    <property type="entry name" value="RNase_HI_RT_Ty1"/>
    <property type="match status" value="1"/>
</dbReference>
<evidence type="ECO:0000256" key="1">
    <source>
        <dbReference type="ARBA" id="ARBA00010537"/>
    </source>
</evidence>
<feature type="compositionally biased region" description="Polar residues" evidence="4">
    <location>
        <begin position="462"/>
        <end position="471"/>
    </location>
</feature>
<dbReference type="Pfam" id="PF25597">
    <property type="entry name" value="SH3_retrovirus"/>
    <property type="match status" value="1"/>
</dbReference>
<feature type="domain" description="Retroviral polymerase SH3-like" evidence="6">
    <location>
        <begin position="95"/>
        <end position="132"/>
    </location>
</feature>
<evidence type="ECO:0000313" key="7">
    <source>
        <dbReference type="EMBL" id="KAG6534419.1"/>
    </source>
</evidence>
<evidence type="ECO:0000313" key="8">
    <source>
        <dbReference type="Proteomes" id="UP000734854"/>
    </source>
</evidence>
<accession>A0A8J5LTM3</accession>
<dbReference type="GO" id="GO:0006412">
    <property type="term" value="P:translation"/>
    <property type="evidence" value="ECO:0007669"/>
    <property type="project" value="InterPro"/>
</dbReference>
<organism evidence="7 8">
    <name type="scientific">Zingiber officinale</name>
    <name type="common">Ginger</name>
    <name type="synonym">Amomum zingiber</name>
    <dbReference type="NCBI Taxonomy" id="94328"/>
    <lineage>
        <taxon>Eukaryota</taxon>
        <taxon>Viridiplantae</taxon>
        <taxon>Streptophyta</taxon>
        <taxon>Embryophyta</taxon>
        <taxon>Tracheophyta</taxon>
        <taxon>Spermatophyta</taxon>
        <taxon>Magnoliopsida</taxon>
        <taxon>Liliopsida</taxon>
        <taxon>Zingiberales</taxon>
        <taxon>Zingiberaceae</taxon>
        <taxon>Zingiber</taxon>
    </lineage>
</organism>
<dbReference type="SUPFAM" id="SSF54747">
    <property type="entry name" value="Ribosomal L11/L12e N-terminal domain"/>
    <property type="match status" value="1"/>
</dbReference>
<evidence type="ECO:0000259" key="6">
    <source>
        <dbReference type="Pfam" id="PF25597"/>
    </source>
</evidence>
<dbReference type="PANTHER" id="PTHR11439:SF502">
    <property type="entry name" value="SECRETED RXLR EFFECTOR PROTEIN 161-LIKE"/>
    <property type="match status" value="1"/>
</dbReference>
<protein>
    <submittedName>
        <fullName evidence="7">Uncharacterized protein</fullName>
    </submittedName>
</protein>
<dbReference type="InterPro" id="IPR036796">
    <property type="entry name" value="Ribosomal_uL11_N_sf"/>
</dbReference>
<keyword evidence="8" id="KW-1185">Reference proteome</keyword>
<proteinExistence type="inferred from homology"/>
<reference evidence="7 8" key="1">
    <citation type="submission" date="2020-08" db="EMBL/GenBank/DDBJ databases">
        <title>Plant Genome Project.</title>
        <authorList>
            <person name="Zhang R.-G."/>
        </authorList>
    </citation>
    <scope>NUCLEOTIDE SEQUENCE [LARGE SCALE GENOMIC DNA]</scope>
    <source>
        <tissue evidence="7">Rhizome</tissue>
    </source>
</reference>
<keyword evidence="3" id="KW-0687">Ribonucleoprotein</keyword>
<dbReference type="Gene3D" id="3.30.1550.10">
    <property type="entry name" value="Ribosomal protein L11/L12, N-terminal domain"/>
    <property type="match status" value="1"/>
</dbReference>
<dbReference type="SMART" id="SM00649">
    <property type="entry name" value="RL11"/>
    <property type="match status" value="1"/>
</dbReference>
<dbReference type="Pfam" id="PF03946">
    <property type="entry name" value="Ribosomal_L11_N"/>
    <property type="match status" value="1"/>
</dbReference>
<evidence type="ECO:0000256" key="2">
    <source>
        <dbReference type="ARBA" id="ARBA00022980"/>
    </source>
</evidence>
<dbReference type="AlphaFoldDB" id="A0A8J5LTM3"/>
<dbReference type="InterPro" id="IPR020784">
    <property type="entry name" value="Ribosomal_uL11_N"/>
</dbReference>
<dbReference type="GO" id="GO:0005840">
    <property type="term" value="C:ribosome"/>
    <property type="evidence" value="ECO:0007669"/>
    <property type="project" value="UniProtKB-KW"/>
</dbReference>
<comment type="caution">
    <text evidence="7">The sequence shown here is derived from an EMBL/GenBank/DDBJ whole genome shotgun (WGS) entry which is preliminary data.</text>
</comment>
<evidence type="ECO:0000259" key="5">
    <source>
        <dbReference type="Pfam" id="PF03946"/>
    </source>
</evidence>
<feature type="compositionally biased region" description="Polar residues" evidence="4">
    <location>
        <begin position="152"/>
        <end position="166"/>
    </location>
</feature>
<comment type="similarity">
    <text evidence="1">Belongs to the universal ribosomal protein uL11 family.</text>
</comment>
<dbReference type="InterPro" id="IPR000911">
    <property type="entry name" value="Ribosomal_uL11"/>
</dbReference>
<feature type="region of interest" description="Disordered" evidence="4">
    <location>
        <begin position="145"/>
        <end position="194"/>
    </location>
</feature>
<dbReference type="InterPro" id="IPR036769">
    <property type="entry name" value="Ribosomal_uL11_C_sf"/>
</dbReference>
<name>A0A8J5LTM3_ZINOF</name>
<feature type="region of interest" description="Disordered" evidence="4">
    <location>
        <begin position="452"/>
        <end position="471"/>
    </location>
</feature>
<dbReference type="Proteomes" id="UP000734854">
    <property type="component" value="Unassembled WGS sequence"/>
</dbReference>
<dbReference type="EMBL" id="JACMSC010000002">
    <property type="protein sequence ID" value="KAG6534419.1"/>
    <property type="molecule type" value="Genomic_DNA"/>
</dbReference>
<dbReference type="InterPro" id="IPR057670">
    <property type="entry name" value="SH3_retrovirus"/>
</dbReference>
<sequence length="471" mass="50582">MLATDTVASRVLTVGIATNHVLAIGTTPSYVREAGTAVSRLLATGTTTSGLLAASIAASMQLAANTVAITRLATVPVDSTQLATGIVLGRGREDYGTMSKGYRLFSLKESQVIISRDVQVDENASWNWEENKVETKDVLIITDKEDHDEPISSVTSPSDPNSAQLNEESHNSADSTSSNSSSPSSTPKSDLGGSLDDMKSTSGYYFSFGSATFSWLSKKQQSVAQSSAEAEYISASVATSQAIWLRRILADLGHHQIEGTVLYCDNKSAIAMAKNPVHHSRTRHIALKHHFIRQAIEDKEIQLEFSSAIMAGKIFANFPSSTSIASVVPKKEKISAMLVPTDIRPETLAFKVISAKEADDAMPPKLDSSQVMDVFVCVASGEVGATSPLVPKINPLGLSPKVVGEDIVKETANDWKGLCVIDKLTVQNCQAKVTVFPSATALIIKAMKEPERNHKKTKNIRHNSNISLLTP</sequence>